<feature type="transmembrane region" description="Helical" evidence="7">
    <location>
        <begin position="14"/>
        <end position="32"/>
    </location>
</feature>
<gene>
    <name evidence="7 9" type="primary">msrQ</name>
    <name evidence="9" type="ORF">OEZ60_16130</name>
</gene>
<protein>
    <recommendedName>
        <fullName evidence="7">Protein-methionine-sulfoxide reductase heme-binding subunit MsrQ</fullName>
    </recommendedName>
    <alternativeName>
        <fullName evidence="7">Flavocytochrome MsrQ</fullName>
    </alternativeName>
</protein>
<feature type="transmembrane region" description="Helical" evidence="7">
    <location>
        <begin position="119"/>
        <end position="135"/>
    </location>
</feature>
<reference evidence="9 10" key="1">
    <citation type="submission" date="2022-10" db="EMBL/GenBank/DDBJ databases">
        <title>Defluviimonas sp. nov., isolated from ocean surface sediments.</title>
        <authorList>
            <person name="He W."/>
            <person name="Wang L."/>
            <person name="Zhang D.-F."/>
        </authorList>
    </citation>
    <scope>NUCLEOTIDE SEQUENCE [LARGE SCALE GENOMIC DNA]</scope>
    <source>
        <strain evidence="9 10">WL0024</strain>
    </source>
</reference>
<keyword evidence="7" id="KW-0288">FMN</keyword>
<dbReference type="EMBL" id="JAOVQO010000015">
    <property type="protein sequence ID" value="MCU9849530.1"/>
    <property type="molecule type" value="Genomic_DNA"/>
</dbReference>
<comment type="caution">
    <text evidence="9">The sequence shown here is derived from an EMBL/GenBank/DDBJ whole genome shotgun (WGS) entry which is preliminary data.</text>
</comment>
<feature type="domain" description="Ferric oxidoreductase" evidence="8">
    <location>
        <begin position="52"/>
        <end position="164"/>
    </location>
</feature>
<evidence type="ECO:0000259" key="8">
    <source>
        <dbReference type="Pfam" id="PF01794"/>
    </source>
</evidence>
<evidence type="ECO:0000256" key="5">
    <source>
        <dbReference type="ARBA" id="ARBA00023004"/>
    </source>
</evidence>
<comment type="subunit">
    <text evidence="7">Heterodimer of a catalytic subunit (MsrP) and a heme-binding subunit (MsrQ).</text>
</comment>
<keyword evidence="10" id="KW-1185">Reference proteome</keyword>
<evidence type="ECO:0000256" key="3">
    <source>
        <dbReference type="ARBA" id="ARBA00022692"/>
    </source>
</evidence>
<keyword evidence="7" id="KW-0249">Electron transport</keyword>
<keyword evidence="5 7" id="KW-0408">Iron</keyword>
<dbReference type="NCBIfam" id="NF003833">
    <property type="entry name" value="PRK05419.1-5"/>
    <property type="match status" value="1"/>
</dbReference>
<organism evidence="9 10">
    <name type="scientific">Albidovulum salinarum</name>
    <dbReference type="NCBI Taxonomy" id="2984153"/>
    <lineage>
        <taxon>Bacteria</taxon>
        <taxon>Pseudomonadati</taxon>
        <taxon>Pseudomonadota</taxon>
        <taxon>Alphaproteobacteria</taxon>
        <taxon>Rhodobacterales</taxon>
        <taxon>Paracoccaceae</taxon>
        <taxon>Albidovulum</taxon>
    </lineage>
</organism>
<comment type="similarity">
    <text evidence="7">Belongs to the MsrQ family.</text>
</comment>
<dbReference type="InterPro" id="IPR013130">
    <property type="entry name" value="Fe3_Rdtase_TM_dom"/>
</dbReference>
<feature type="transmembrane region" description="Helical" evidence="7">
    <location>
        <begin position="156"/>
        <end position="173"/>
    </location>
</feature>
<dbReference type="RefSeq" id="WP_263338351.1">
    <property type="nucleotide sequence ID" value="NZ_JAOVQO010000015.1"/>
</dbReference>
<keyword evidence="7" id="KW-0349">Heme</keyword>
<comment type="subcellular location">
    <subcellularLocation>
        <location evidence="7">Cell membrane</location>
        <topology evidence="7">Multi-pass membrane protein</topology>
    </subcellularLocation>
    <subcellularLocation>
        <location evidence="1">Membrane</location>
        <topology evidence="1">Multi-pass membrane protein</topology>
    </subcellularLocation>
</comment>
<evidence type="ECO:0000256" key="6">
    <source>
        <dbReference type="ARBA" id="ARBA00023136"/>
    </source>
</evidence>
<proteinExistence type="inferred from homology"/>
<keyword evidence="7" id="KW-0479">Metal-binding</keyword>
<dbReference type="InterPro" id="IPR022837">
    <property type="entry name" value="MsrQ-like"/>
</dbReference>
<keyword evidence="7" id="KW-0285">Flavoprotein</keyword>
<evidence type="ECO:0000313" key="10">
    <source>
        <dbReference type="Proteomes" id="UP001209535"/>
    </source>
</evidence>
<keyword evidence="7" id="KW-1003">Cell membrane</keyword>
<evidence type="ECO:0000256" key="7">
    <source>
        <dbReference type="HAMAP-Rule" id="MF_01207"/>
    </source>
</evidence>
<sequence length="203" mass="22656">MSVADRINRAARRLPAWPIYLIGAALPVWLFWQGTTGGLGIDPVKAIEQRLGLWALKLIVAGLCITPLRRFAGVNLIRYRRAIGLVAFFYVVLHFLTWLVLDMGLLWSQALGDIAKRPYVTVGMVGLLALMPLALTSNDWSVRRLGALRWRLLHRLTYLAAIAGAVHFLWLVKAWPVEPFLYLGAVLGLLALRAIPRRGRTAA</sequence>
<dbReference type="PANTHER" id="PTHR36964">
    <property type="entry name" value="PROTEIN-METHIONINE-SULFOXIDE REDUCTASE HEME-BINDING SUBUNIT MSRQ"/>
    <property type="match status" value="1"/>
</dbReference>
<evidence type="ECO:0000256" key="2">
    <source>
        <dbReference type="ARBA" id="ARBA00022448"/>
    </source>
</evidence>
<feature type="transmembrane region" description="Helical" evidence="7">
    <location>
        <begin position="83"/>
        <end position="107"/>
    </location>
</feature>
<keyword evidence="2 7" id="KW-0813">Transport</keyword>
<comment type="cofactor">
    <cofactor evidence="7">
        <name>heme b</name>
        <dbReference type="ChEBI" id="CHEBI:60344"/>
    </cofactor>
    <text evidence="7">Binds 1 heme b (iron(II)-protoporphyrin IX) group per subunit.</text>
</comment>
<evidence type="ECO:0000313" key="9">
    <source>
        <dbReference type="EMBL" id="MCU9849530.1"/>
    </source>
</evidence>
<dbReference type="HAMAP" id="MF_01207">
    <property type="entry name" value="MsrQ"/>
    <property type="match status" value="1"/>
</dbReference>
<keyword evidence="3 7" id="KW-0812">Transmembrane</keyword>
<keyword evidence="4 7" id="KW-1133">Transmembrane helix</keyword>
<feature type="transmembrane region" description="Helical" evidence="7">
    <location>
        <begin position="52"/>
        <end position="71"/>
    </location>
</feature>
<dbReference type="PANTHER" id="PTHR36964:SF1">
    <property type="entry name" value="PROTEIN-METHIONINE-SULFOXIDE REDUCTASE HEME-BINDING SUBUNIT MSRQ"/>
    <property type="match status" value="1"/>
</dbReference>
<accession>A0ABT2X7B0</accession>
<feature type="transmembrane region" description="Helical" evidence="7">
    <location>
        <begin position="179"/>
        <end position="195"/>
    </location>
</feature>
<dbReference type="Proteomes" id="UP001209535">
    <property type="component" value="Unassembled WGS sequence"/>
</dbReference>
<evidence type="ECO:0000256" key="4">
    <source>
        <dbReference type="ARBA" id="ARBA00022989"/>
    </source>
</evidence>
<keyword evidence="6 7" id="KW-0472">Membrane</keyword>
<name>A0ABT2X7B0_9RHOB</name>
<comment type="function">
    <text evidence="7">Part of the MsrPQ system that repairs oxidized periplasmic proteins containing methionine sulfoxide residues (Met-O), using respiratory chain electrons. Thus protects these proteins from oxidative-stress damage caused by reactive species of oxygen and chlorine generated by the host defense mechanisms. MsrPQ is essential for the maintenance of envelope integrity under bleach stress, rescuing a wide series of structurally unrelated periplasmic proteins from methionine oxidation. MsrQ provides electrons for reduction to the reductase catalytic subunit MsrP, using the quinone pool of the respiratory chain.</text>
</comment>
<dbReference type="Pfam" id="PF01794">
    <property type="entry name" value="Ferric_reduct"/>
    <property type="match status" value="1"/>
</dbReference>
<evidence type="ECO:0000256" key="1">
    <source>
        <dbReference type="ARBA" id="ARBA00004141"/>
    </source>
</evidence>
<comment type="cofactor">
    <cofactor evidence="7">
        <name>FMN</name>
        <dbReference type="ChEBI" id="CHEBI:58210"/>
    </cofactor>
    <text evidence="7">Binds 1 FMN per subunit.</text>
</comment>